<protein>
    <recommendedName>
        <fullName evidence="4">T9SS type B sorting domain-containing protein</fullName>
    </recommendedName>
</protein>
<dbReference type="EMBL" id="JAABOP010000001">
    <property type="protein sequence ID" value="NER09185.1"/>
    <property type="molecule type" value="Genomic_DNA"/>
</dbReference>
<proteinExistence type="predicted"/>
<keyword evidence="1" id="KW-0732">Signal</keyword>
<dbReference type="RefSeq" id="WP_163691252.1">
    <property type="nucleotide sequence ID" value="NZ_FXTW01000001.1"/>
</dbReference>
<comment type="caution">
    <text evidence="2">The sequence shown here is derived from an EMBL/GenBank/DDBJ whole genome shotgun (WGS) entry which is preliminary data.</text>
</comment>
<feature type="signal peptide" evidence="1">
    <location>
        <begin position="1"/>
        <end position="18"/>
    </location>
</feature>
<keyword evidence="3" id="KW-1185">Reference proteome</keyword>
<sequence>MDKKILFLLFLVSGFAFSQTTVNLQDQCNCEVLSGTAVNSPGTTTPTGADTGDIYVNTNTGVIYFWDGNTWELTSSDDQVLQNFSFNPATNILSLDIEGGNTVNVDLSTLSNAGTDDQALSLAGSILTLEDGGSVDLTPFLDNTDDQIITAFSIDASNILTLTLENGNTRTVDLSGLVGTDDQTAAEVTYDNTASGLTATNVQSAIDEINALAGTVSLVDNGDGTYDFTDAAGNTTTITDTSISTLVDNADGTYTYTDETGATQVIDTRASSNPYDNTASGLTATNVQSAIDEINALAGTVSLVDNGDGTYDFTDAAGNTTTITDTSISTLVDNADGTYTYTDETGATQVIDTRASSNPYDNTASGLTATDVQAAIDEINALAGTVSLVDNGDGTYDFTDAAGNTTTITDTSISTLVDNADGTYTYTDETGATQVIDTRASSNPYDNTASGLTATDVQAAIDEINALAGTVSLVDNGDGTYDFTDATGNTTTITDTSISTLVDNADGTYTYTDETGATQVIDTRASSNPYDNTASGLTATDVQAAIDEINALAGTVSLVDNGDGTYDFTDAAGNTTTITDTSISTLVDNADGTYTYTDETGVTQVIDTRAASNPYDNTASGLTATDVQAAIDEINALAGTVSLVDNGDGTYDFTDAAGNTTTITDTSISTLVDNADGTYTYTDETGVTQVIDTRASSNPYDNTASGLTATDVQSAIDEINALAGTVSLVDNGDGTYDFTDAAGNTTTISDTSISTLVDNADGTYTYTDETGASQVIDTRASSNPYDNTASGLTATDVQSAIDEINALAGTVSLVDNGDGTYDFTDAAGNTTTITDTSISTLVDNADGTYTYTDETGVTQVIDTRASSNPYDNTASGLTATDVQSAIDEINALAGTVSLVDNGDGTYDFTDAAGNTTTITDTSISTLVDNGDGSFTYTDETGATTIFAETLTTLVDNADGTFTYTNEDGTAQIISKSDIIDNFDGTYVFNNNDGSPVTIDTRAISNPYDNTASGLTATDVQSAIDEINALAGTVSLVDNGDGTYDFTDAAGNTTTITDTSISTLVDNADGTYTYTDETGATQVIDTRASSNPYDNTASGLTATDVQAAIDEINALAGTVSLVDNGDGTYDFTDAAGNTTTITDTSISTLVDNADGTYTYTDETGATQVIDTRASSNPYDNTASGLTATDVQSAIDEINALAGTVSLVDNGDGTYDFTDAAGNTTTITDTSISTLVDNADGTYTYTDETGATQVIDTRASSNPYDNTASGLTATDVQAAIDEINALAGTVSLVDNGDGTYDFTDAAGNTTTITDTSISTLVDNADGTYTYTDETGATQVIDTRASSNPYDNTASGLTATDVQSAIDEINALAGTVSLVDNGDGTYDFTDAAGNTTTITDTSISTLVDNADGTYTYTDETGATQTIDTRASSNPYDNTVSGLTATDVQAAIDEINALAGTVALVDNGDGTYTFTDAAGNITTISDASISTLVNNGDATFTYTDETGTSVTIDLISADANNDIIVGSDGGLYLNVASVAVGETITNIADNGDGTFTYTNENGIPQTINKADVTDNGDGTYTFDNNDGSPVTISTIASSNPYDNTASGLTATDVQAAIDEVSAGSTDDQNLTLAANTLSIEDGNSVDLSPYLDNTDDQNISGSSLVGTNLTIGIENGASEIVDLSSLVGTDDQNISGSSLVGTNLTIGIENGASEIVDLSSLVGTDDQNLTLAANTLSIEDGNSVDLSPYLDNTDDQNLTGATLSGANILQIDIENGTSTTVDLSSLVGTDDQTAAEVTYDNTASGLTAADVQAAIDEVAAGSTDDQNISGSGLVGTNLTIGIENGASEIVDLSSLVGTDDQTAAEVTYDNTASGLTAADVQAAIDEVAAGSTDDQNLTLAANTLSIEDGNNVDLSPYLDNTDDQNISGSGLVGTNLTIGIENGASEVVDLSSLVGTDDQNISGSGLVGTNLTIGIENGASEVVDLSSLVGTDDQNLSTDNTPGNISIEDGNTLTLNVDDADADPTNEYNTGVGMNAGALEVTDAGGTLSASLISTDANNDISAGSDGALYLNVASVTISETITNIADNGDGTFTYTNENGVPQTISKSDVTDNGNGTYTFNNNDGTPVTINTTAASNPYDNTVSGLTATDVQAAIDEVASGSTDDQNLTGATLSGANILQIDIENGTSTTVDLSSLVGTDDQTAAEVTYDNTASGLTAADVQAAIDEVAAGSTDDQNISGSGLVGTNLTIGIENGASEVVDLSSLVGTDDQNLTLAANTLSIEDGNSVDLSPYLDNTDDQNLTGATLSGANILQIDIENGTSTTVDLSSLVGTDDQTAAEVTYDNTASGLTAADVQAAIDEVAAGSTDDQNISGSGLVGTNLTIGIENGASEVVDLSSLVGTDDQNIANLAIDTGTNILTVGIEDGTSQTVDLSHLDDPGTDDQTAAEVTYDNTASGLTAADVQAAIDEVAAGSTDDQNISGSGLVGTNLTIGIENGASEVVDLSSLVGTDDQNLTLAANTLSIEDGNSVDLSPYLDNTDDQNLTGASLSGANILQIDIENGTSTTVDLSSLVGTDDQTAAEVTYDNTASGLTAADVQAAIDEVAAGSTDDQNISGSGLVGTNLTIGIENGASEVVDLSSLVGTDDQNLTLAANTLSIEDGNSVDLSPYLDNTDDQNISGSGLVGTNLTIGIENGASEVVDLSSLVGTDDQNLTLAANTLSIEDGNSVDLSPYLDNTDDQNLTGASLSGANILQIDIENGTSTTVDLSSLVGTDDQTAAEVTYDNTASGLTAADVQAAIDEVAAGSTDDQNISGSGLVGTNLTIGIENGASEVVDLSSLVGTDDQNLTLAANTLSIEDGNSVDLSPYLDNTDDQNISGSGLVGTNLTIGIENGASEVVDLSSLVGTDDQNISGSGLVGTNLTIGIENGASEVVDLSSLVGTDDQNLTLAANTLSIEDGNSVDLSPYLDNTDDQNLTGATLSGANILQIDIENGTSTTVDLSSLVGTDDQTAAEVTYDNTASGLTAADVQAAIDEVAAGSTDDQNLTLAANTLSIEDGNSVDLSPYLDNTDDQNISGSGLVGTNLTIGIENGASEVVDLSSLVGTDDQNISGSGLVGTNLTIGIENGASEVVDLSSLVGTDDQNLTGASLSGANILQIDIENGTSTTVDLSSLVGTDDQTAAEVTYDNTASGLTAADVQAAIDEVAAGSTDDQNISGSGLVGTNLTIGIENGASEVVDLSSLVGTDDQNISGSGLVGTNLTIGIENGASEVVDLSSLVGTDDQNLTLAANTLSIEDGNSVDLSPYLDNTDDQNLTGASLNGANILQIDIENGTSTTVDLSSLVGTDDQTAAEVTYDNTASGLTAADVQAAIDEVAAGSTDDQNISGSGLVGTNLTIGIENGASEVVDLSSLVGTDDQNLTLAANTLSIEDGNSVDLSPYLDNTDDQNLTGASLSGANILQIDIENGTSTTVDLSSLVGTDDQTAAEVTYDNTASGLTAADVQAAIDEVAAGSTDDQNISGSGLVGTNLTIGIENGASEVVDLSSLVGTDDQNLTLAANTLSIEDGNSVDLSPYLDNTDDQNISGSGLVGTNLTIGIENGASEVVDLSSLVGTDDQNLTLAANTLSIEDGNSVDLSPYLDNTDDQNLTGASLSGANILQIDIENGTSTTVDLSSLVGTDDQTAAEVTYDNTASGLTAADVQAAIDEVAAGSTDDQNISGSGLVGTNLTIGIENGASEVVDLSSLVGTDDQNIANLAIDTGTNILTVGIEDGTSQTVDLSHLDDPGTDDQTAAEVTYDNTASGLTAADVQAAIDEVAAGSTDDQYDDEVPLRTPIDVDEGGEASPTAETTVQEVINAIAPITSKAARIFYPPSIAIDASANGVGFTEDLYAQYIAQFGTPAVASTGAPAALPTYAASELYYYVTYADPTVFANMSIDANGVLTYDIIGQPTDYNSLINVVFVVK</sequence>
<reference evidence="2 3" key="1">
    <citation type="submission" date="2020-01" db="EMBL/GenBank/DDBJ databases">
        <title>Muriicola jejuensis KCTC 22299.</title>
        <authorList>
            <person name="Wang G."/>
        </authorList>
    </citation>
    <scope>NUCLEOTIDE SEQUENCE [LARGE SCALE GENOMIC DNA]</scope>
    <source>
        <strain evidence="2 3">KCTC 22299</strain>
    </source>
</reference>
<accession>A0A6P0U7S4</accession>
<organism evidence="2 3">
    <name type="scientific">Muriicola jejuensis</name>
    <dbReference type="NCBI Taxonomy" id="504488"/>
    <lineage>
        <taxon>Bacteria</taxon>
        <taxon>Pseudomonadati</taxon>
        <taxon>Bacteroidota</taxon>
        <taxon>Flavobacteriia</taxon>
        <taxon>Flavobacteriales</taxon>
        <taxon>Flavobacteriaceae</taxon>
        <taxon>Muriicola</taxon>
    </lineage>
</organism>
<evidence type="ECO:0000313" key="3">
    <source>
        <dbReference type="Proteomes" id="UP000468443"/>
    </source>
</evidence>
<name>A0A6P0U7S4_9FLAO</name>
<dbReference type="Proteomes" id="UP000468443">
    <property type="component" value="Unassembled WGS sequence"/>
</dbReference>
<evidence type="ECO:0000313" key="2">
    <source>
        <dbReference type="EMBL" id="NER09185.1"/>
    </source>
</evidence>
<gene>
    <name evidence="2" type="ORF">GWK09_01525</name>
</gene>
<evidence type="ECO:0000256" key="1">
    <source>
        <dbReference type="SAM" id="SignalP"/>
    </source>
</evidence>
<evidence type="ECO:0008006" key="4">
    <source>
        <dbReference type="Google" id="ProtNLM"/>
    </source>
</evidence>
<feature type="chain" id="PRO_5027034289" description="T9SS type B sorting domain-containing protein" evidence="1">
    <location>
        <begin position="19"/>
        <end position="3957"/>
    </location>
</feature>